<dbReference type="EMBL" id="JAHCMY010000001">
    <property type="protein sequence ID" value="MBS9523015.1"/>
    <property type="molecule type" value="Genomic_DNA"/>
</dbReference>
<dbReference type="SUPFAM" id="SSF47240">
    <property type="entry name" value="Ferritin-like"/>
    <property type="match status" value="1"/>
</dbReference>
<dbReference type="Pfam" id="PF05974">
    <property type="entry name" value="DUF892"/>
    <property type="match status" value="1"/>
</dbReference>
<evidence type="ECO:0000313" key="2">
    <source>
        <dbReference type="Proteomes" id="UP001319104"/>
    </source>
</evidence>
<name>A0AAP2CFV7_9BACT</name>
<dbReference type="Proteomes" id="UP001319104">
    <property type="component" value="Unassembled WGS sequence"/>
</dbReference>
<accession>A0AAP2CFV7</accession>
<proteinExistence type="predicted"/>
<dbReference type="Gene3D" id="1.20.1260.10">
    <property type="match status" value="1"/>
</dbReference>
<dbReference type="AlphaFoldDB" id="A0AAP2CFV7"/>
<dbReference type="RefSeq" id="WP_213943883.1">
    <property type="nucleotide sequence ID" value="NZ_JAHBGI010000003.1"/>
</dbReference>
<dbReference type="InterPro" id="IPR010287">
    <property type="entry name" value="DUF892_YciF-like"/>
</dbReference>
<dbReference type="InterPro" id="IPR012347">
    <property type="entry name" value="Ferritin-like"/>
</dbReference>
<reference evidence="1 2" key="1">
    <citation type="submission" date="2021-05" db="EMBL/GenBank/DDBJ databases">
        <authorList>
            <person name="Zhang Z.D."/>
            <person name="Osman G."/>
        </authorList>
    </citation>
    <scope>NUCLEOTIDE SEQUENCE [LARGE SCALE GENOMIC DNA]</scope>
    <source>
        <strain evidence="1 2">KCTC 32217</strain>
    </source>
</reference>
<organism evidence="1 2">
    <name type="scientific">Litoribacter ruber</name>
    <dbReference type="NCBI Taxonomy" id="702568"/>
    <lineage>
        <taxon>Bacteria</taxon>
        <taxon>Pseudomonadati</taxon>
        <taxon>Bacteroidota</taxon>
        <taxon>Cytophagia</taxon>
        <taxon>Cytophagales</taxon>
        <taxon>Cyclobacteriaceae</taxon>
        <taxon>Litoribacter</taxon>
    </lineage>
</organism>
<keyword evidence="2" id="KW-1185">Reference proteome</keyword>
<comment type="caution">
    <text evidence="1">The sequence shown here is derived from an EMBL/GenBank/DDBJ whole genome shotgun (WGS) entry which is preliminary data.</text>
</comment>
<evidence type="ECO:0000313" key="1">
    <source>
        <dbReference type="EMBL" id="MBS9523015.1"/>
    </source>
</evidence>
<dbReference type="InterPro" id="IPR047114">
    <property type="entry name" value="YciF"/>
</dbReference>
<sequence>MIFPDHPSPKRLQDHDNQVLATLFLTDLKSIYGTEKEMLDILGLFLRKEFSKDFGKTISFYASISNKHVENLETIFLLVDNPIKSIHGHILSAVSQEAKDISEDNDSSPAIIDLKIYKLLSHFNHYKIACYSQLVAVSDKMGLTDVNGLLRENLHSEQKMSEKIQTSESLLTF</sequence>
<dbReference type="PANTHER" id="PTHR30565:SF9">
    <property type="entry name" value="PROTEIN YCIF"/>
    <property type="match status" value="1"/>
</dbReference>
<dbReference type="PANTHER" id="PTHR30565">
    <property type="entry name" value="PROTEIN YCIF"/>
    <property type="match status" value="1"/>
</dbReference>
<dbReference type="InterPro" id="IPR009078">
    <property type="entry name" value="Ferritin-like_SF"/>
</dbReference>
<gene>
    <name evidence="1" type="ORF">KI659_03200</name>
</gene>
<protein>
    <submittedName>
        <fullName evidence="1">Ferritin-like domain-containing protein</fullName>
    </submittedName>
</protein>